<comment type="similarity">
    <text evidence="7">Belongs to the radical SAM superfamily. Anaerobic sulfatase-maturating enzyme family.</text>
</comment>
<dbReference type="SFLD" id="SFLDG01386">
    <property type="entry name" value="main_SPASM_domain-containing"/>
    <property type="match status" value="1"/>
</dbReference>
<proteinExistence type="inferred from homology"/>
<accession>A0AAJ1BZ66</accession>
<evidence type="ECO:0000256" key="7">
    <source>
        <dbReference type="ARBA" id="ARBA00023601"/>
    </source>
</evidence>
<dbReference type="Proteomes" id="UP001155380">
    <property type="component" value="Unassembled WGS sequence"/>
</dbReference>
<dbReference type="SFLD" id="SFLDG01384">
    <property type="entry name" value="thioether_bond_formation_requi"/>
    <property type="match status" value="1"/>
</dbReference>
<dbReference type="NCBIfam" id="TIGR03942">
    <property type="entry name" value="sulfatase_rSAM"/>
    <property type="match status" value="1"/>
</dbReference>
<keyword evidence="5" id="KW-0408">Iron</keyword>
<dbReference type="SFLD" id="SFLDG01067">
    <property type="entry name" value="SPASM/twitch_domain_containing"/>
    <property type="match status" value="1"/>
</dbReference>
<dbReference type="GO" id="GO:0051539">
    <property type="term" value="F:4 iron, 4 sulfur cluster binding"/>
    <property type="evidence" value="ECO:0007669"/>
    <property type="project" value="UniProtKB-KW"/>
</dbReference>
<comment type="cofactor">
    <cofactor evidence="1">
        <name>[4Fe-4S] cluster</name>
        <dbReference type="ChEBI" id="CHEBI:49883"/>
    </cofactor>
</comment>
<dbReference type="AlphaFoldDB" id="A0AAJ1BZ66"/>
<dbReference type="Pfam" id="PF04055">
    <property type="entry name" value="Radical_SAM"/>
    <property type="match status" value="1"/>
</dbReference>
<evidence type="ECO:0000259" key="8">
    <source>
        <dbReference type="PROSITE" id="PS51918"/>
    </source>
</evidence>
<evidence type="ECO:0000256" key="1">
    <source>
        <dbReference type="ARBA" id="ARBA00001966"/>
    </source>
</evidence>
<reference evidence="9" key="1">
    <citation type="submission" date="2022-06" db="EMBL/GenBank/DDBJ databases">
        <authorList>
            <person name="Sun Q."/>
        </authorList>
    </citation>
    <scope>NUCLEOTIDE SEQUENCE</scope>
    <source>
        <strain evidence="9">S101</strain>
    </source>
</reference>
<sequence>MTEVTLAYHLLAKPTGATCNLDCKYCFFLSKDSLYPNEKTRMSDEVLELYIQQRLSQHDEPEISIAWQGGEPTIMGLDFFKRSIEFVDRHRKPGQEILYTIQTNGLLLDDEWCAFFKKHNFLVGLSIDGPRDMHDAYRVDKRGGGSFDLVMRAWKALRRHQVDFNILCTVHAANADHPLDVYRFFRDELKAQFIQFIPIVERATPELLPVANNGWGERPGGERPLYLQRGSLVTERSVGAEQFGRFLCAIFDEWIKRDVGEVFVQTFDVALGSWVGQHNLCIFSPTCGGALALEHNGDVYSCDHYVEPDYLLGNIKETPMLELVASDKQRQFGQHKYDSLPRYCRECEVLFACYGECPRNRFIMTPDGEPGLNYLCAGYKQFFTHINAPMKTMATLLKQGRYADEIMRMQ</sequence>
<evidence type="ECO:0000256" key="4">
    <source>
        <dbReference type="ARBA" id="ARBA00022723"/>
    </source>
</evidence>
<evidence type="ECO:0000313" key="9">
    <source>
        <dbReference type="EMBL" id="MCO5958831.1"/>
    </source>
</evidence>
<dbReference type="SUPFAM" id="SSF102114">
    <property type="entry name" value="Radical SAM enzymes"/>
    <property type="match status" value="1"/>
</dbReference>
<dbReference type="InterPro" id="IPR058240">
    <property type="entry name" value="rSAM_sf"/>
</dbReference>
<comment type="caution">
    <text evidence="9">The sequence shown here is derived from an EMBL/GenBank/DDBJ whole genome shotgun (WGS) entry which is preliminary data.</text>
</comment>
<keyword evidence="2" id="KW-0004">4Fe-4S</keyword>
<keyword evidence="4" id="KW-0479">Metal-binding</keyword>
<dbReference type="InterPro" id="IPR047207">
    <property type="entry name" value="SPASM_anSME"/>
</dbReference>
<feature type="domain" description="Radical SAM core" evidence="8">
    <location>
        <begin position="1"/>
        <end position="228"/>
    </location>
</feature>
<dbReference type="SFLD" id="SFLDS00029">
    <property type="entry name" value="Radical_SAM"/>
    <property type="match status" value="1"/>
</dbReference>
<evidence type="ECO:0000256" key="2">
    <source>
        <dbReference type="ARBA" id="ARBA00022485"/>
    </source>
</evidence>
<name>A0AAJ1BZ66_9HYPH</name>
<dbReference type="GO" id="GO:0016491">
    <property type="term" value="F:oxidoreductase activity"/>
    <property type="evidence" value="ECO:0007669"/>
    <property type="project" value="InterPro"/>
</dbReference>
<dbReference type="InterPro" id="IPR034491">
    <property type="entry name" value="Anaerob_Ser_sulfatase-maturase"/>
</dbReference>
<evidence type="ECO:0000256" key="3">
    <source>
        <dbReference type="ARBA" id="ARBA00022691"/>
    </source>
</evidence>
<keyword evidence="3" id="KW-0949">S-adenosyl-L-methionine</keyword>
<dbReference type="PANTHER" id="PTHR43273">
    <property type="entry name" value="ANAEROBIC SULFATASE-MATURATING ENZYME HOMOLOG ASLB-RELATED"/>
    <property type="match status" value="1"/>
</dbReference>
<dbReference type="InterPro" id="IPR023867">
    <property type="entry name" value="Sulphatase_maturase_rSAM"/>
</dbReference>
<protein>
    <submittedName>
        <fullName evidence="9">Anaerobic sulfatase maturase</fullName>
    </submittedName>
</protein>
<keyword evidence="6" id="KW-0411">Iron-sulfur</keyword>
<dbReference type="GO" id="GO:0046872">
    <property type="term" value="F:metal ion binding"/>
    <property type="evidence" value="ECO:0007669"/>
    <property type="project" value="UniProtKB-KW"/>
</dbReference>
<dbReference type="SFLD" id="SFLDG01072">
    <property type="entry name" value="dehydrogenase_like"/>
    <property type="match status" value="1"/>
</dbReference>
<dbReference type="PROSITE" id="PS51918">
    <property type="entry name" value="RADICAL_SAM"/>
    <property type="match status" value="1"/>
</dbReference>
<dbReference type="Pfam" id="PF13186">
    <property type="entry name" value="SPASM"/>
    <property type="match status" value="1"/>
</dbReference>
<dbReference type="SFLD" id="SFLDF00285">
    <property type="entry name" value="anaerobic_Ser-type_sulfatase-m"/>
    <property type="match status" value="1"/>
</dbReference>
<evidence type="ECO:0000256" key="5">
    <source>
        <dbReference type="ARBA" id="ARBA00023004"/>
    </source>
</evidence>
<dbReference type="CDD" id="cd01335">
    <property type="entry name" value="Radical_SAM"/>
    <property type="match status" value="1"/>
</dbReference>
<dbReference type="InterPro" id="IPR023885">
    <property type="entry name" value="4Fe4S-binding_SPASM_dom"/>
</dbReference>
<evidence type="ECO:0000313" key="10">
    <source>
        <dbReference type="Proteomes" id="UP001155380"/>
    </source>
</evidence>
<organism evidence="9 10">
    <name type="scientific">Ciceribacter sichuanensis</name>
    <dbReference type="NCBI Taxonomy" id="2949647"/>
    <lineage>
        <taxon>Bacteria</taxon>
        <taxon>Pseudomonadati</taxon>
        <taxon>Pseudomonadota</taxon>
        <taxon>Alphaproteobacteria</taxon>
        <taxon>Hyphomicrobiales</taxon>
        <taxon>Rhizobiaceae</taxon>
        <taxon>Ciceribacter</taxon>
    </lineage>
</organism>
<dbReference type="CDD" id="cd21120">
    <property type="entry name" value="SPASM_anSME"/>
    <property type="match status" value="1"/>
</dbReference>
<dbReference type="InterPro" id="IPR013785">
    <property type="entry name" value="Aldolase_TIM"/>
</dbReference>
<dbReference type="NCBIfam" id="TIGR04085">
    <property type="entry name" value="rSAM_more_4Fe4S"/>
    <property type="match status" value="1"/>
</dbReference>
<dbReference type="EMBL" id="JAMXLX010000006">
    <property type="protein sequence ID" value="MCO5958831.1"/>
    <property type="molecule type" value="Genomic_DNA"/>
</dbReference>
<dbReference type="RefSeq" id="WP_250911680.1">
    <property type="nucleotide sequence ID" value="NZ_JAMXLX010000006.1"/>
</dbReference>
<dbReference type="InterPro" id="IPR007197">
    <property type="entry name" value="rSAM"/>
</dbReference>
<gene>
    <name evidence="9" type="ORF">NBH21_18790</name>
</gene>
<dbReference type="Gene3D" id="3.20.20.70">
    <property type="entry name" value="Aldolase class I"/>
    <property type="match status" value="1"/>
</dbReference>
<dbReference type="PANTHER" id="PTHR43273:SF3">
    <property type="entry name" value="ANAEROBIC SULFATASE-MATURATING ENZYME HOMOLOG ASLB-RELATED"/>
    <property type="match status" value="1"/>
</dbReference>
<evidence type="ECO:0000256" key="6">
    <source>
        <dbReference type="ARBA" id="ARBA00023014"/>
    </source>
</evidence>